<organism evidence="4 5">
    <name type="scientific">Murinocardiopsis flavida</name>
    <dbReference type="NCBI Taxonomy" id="645275"/>
    <lineage>
        <taxon>Bacteria</taxon>
        <taxon>Bacillati</taxon>
        <taxon>Actinomycetota</taxon>
        <taxon>Actinomycetes</taxon>
        <taxon>Streptosporangiales</taxon>
        <taxon>Nocardiopsidaceae</taxon>
        <taxon>Murinocardiopsis</taxon>
    </lineage>
</organism>
<dbReference type="SUPFAM" id="SSF56349">
    <property type="entry name" value="DNA breaking-rejoining enzymes"/>
    <property type="match status" value="1"/>
</dbReference>
<dbReference type="GO" id="GO:0015074">
    <property type="term" value="P:DNA integration"/>
    <property type="evidence" value="ECO:0007669"/>
    <property type="project" value="InterPro"/>
</dbReference>
<dbReference type="InterPro" id="IPR013762">
    <property type="entry name" value="Integrase-like_cat_sf"/>
</dbReference>
<dbReference type="InterPro" id="IPR002104">
    <property type="entry name" value="Integrase_catalytic"/>
</dbReference>
<sequence length="157" mass="17782">MAHDDLSIRRQVQRGDGALALVDVKTRAGRRTLPLLPWARDALIEQAGRQADGKRSAGDRWHEMGLVFTNRTGGPLQLRDLSRTFERLVEKTKVRPIRLHDLRHSVASLLKRSKVAPRDAMQILGHSRISVTIEIYHPQRRGEPAGRTRPPGRLALR</sequence>
<name>A0A2P8CBA5_9ACTN</name>
<dbReference type="InterPro" id="IPR011010">
    <property type="entry name" value="DNA_brk_join_enz"/>
</dbReference>
<comment type="caution">
    <text evidence="4">The sequence shown here is derived from an EMBL/GenBank/DDBJ whole genome shotgun (WGS) entry which is preliminary data.</text>
</comment>
<evidence type="ECO:0000259" key="3">
    <source>
        <dbReference type="PROSITE" id="PS51898"/>
    </source>
</evidence>
<gene>
    <name evidence="4" type="ORF">CLV63_14321</name>
</gene>
<keyword evidence="5" id="KW-1185">Reference proteome</keyword>
<feature type="region of interest" description="Disordered" evidence="2">
    <location>
        <begin position="138"/>
        <end position="157"/>
    </location>
</feature>
<evidence type="ECO:0000313" key="5">
    <source>
        <dbReference type="Proteomes" id="UP000240542"/>
    </source>
</evidence>
<dbReference type="Gene3D" id="1.10.443.10">
    <property type="entry name" value="Intergrase catalytic core"/>
    <property type="match status" value="1"/>
</dbReference>
<dbReference type="EMBL" id="PYGA01000043">
    <property type="protein sequence ID" value="PSK82251.1"/>
    <property type="molecule type" value="Genomic_DNA"/>
</dbReference>
<dbReference type="Proteomes" id="UP000240542">
    <property type="component" value="Unassembled WGS sequence"/>
</dbReference>
<dbReference type="AlphaFoldDB" id="A0A2P8CBA5"/>
<reference evidence="4 5" key="1">
    <citation type="submission" date="2018-03" db="EMBL/GenBank/DDBJ databases">
        <title>Genomic Encyclopedia of Archaeal and Bacterial Type Strains, Phase II (KMG-II): from individual species to whole genera.</title>
        <authorList>
            <person name="Goeker M."/>
        </authorList>
    </citation>
    <scope>NUCLEOTIDE SEQUENCE [LARGE SCALE GENOMIC DNA]</scope>
    <source>
        <strain evidence="4 5">DSM 45312</strain>
    </source>
</reference>
<dbReference type="PROSITE" id="PS51898">
    <property type="entry name" value="TYR_RECOMBINASE"/>
    <property type="match status" value="1"/>
</dbReference>
<dbReference type="GO" id="GO:0003677">
    <property type="term" value="F:DNA binding"/>
    <property type="evidence" value="ECO:0007669"/>
    <property type="project" value="InterPro"/>
</dbReference>
<protein>
    <submittedName>
        <fullName evidence="4">Phage integrase family protein</fullName>
    </submittedName>
</protein>
<evidence type="ECO:0000313" key="4">
    <source>
        <dbReference type="EMBL" id="PSK82251.1"/>
    </source>
</evidence>
<keyword evidence="1" id="KW-0233">DNA recombination</keyword>
<accession>A0A2P8CBA5</accession>
<dbReference type="Pfam" id="PF00589">
    <property type="entry name" value="Phage_integrase"/>
    <property type="match status" value="1"/>
</dbReference>
<proteinExistence type="predicted"/>
<dbReference type="GO" id="GO:0006310">
    <property type="term" value="P:DNA recombination"/>
    <property type="evidence" value="ECO:0007669"/>
    <property type="project" value="UniProtKB-KW"/>
</dbReference>
<dbReference type="RefSeq" id="WP_106587046.1">
    <property type="nucleotide sequence ID" value="NZ_PYGA01000043.1"/>
</dbReference>
<evidence type="ECO:0000256" key="2">
    <source>
        <dbReference type="SAM" id="MobiDB-lite"/>
    </source>
</evidence>
<feature type="domain" description="Tyr recombinase" evidence="3">
    <location>
        <begin position="1"/>
        <end position="149"/>
    </location>
</feature>
<evidence type="ECO:0000256" key="1">
    <source>
        <dbReference type="ARBA" id="ARBA00023172"/>
    </source>
</evidence>